<name>A0A1H0UU16_9ACTN</name>
<keyword evidence="1" id="KW-0812">Transmembrane</keyword>
<evidence type="ECO:0000313" key="2">
    <source>
        <dbReference type="EMBL" id="SDP69256.1"/>
    </source>
</evidence>
<proteinExistence type="predicted"/>
<dbReference type="RefSeq" id="WP_091250772.1">
    <property type="nucleotide sequence ID" value="NZ_FNIR01000023.1"/>
</dbReference>
<feature type="transmembrane region" description="Helical" evidence="1">
    <location>
        <begin position="43"/>
        <end position="67"/>
    </location>
</feature>
<reference evidence="3" key="1">
    <citation type="submission" date="2016-10" db="EMBL/GenBank/DDBJ databases">
        <authorList>
            <person name="Varghese N."/>
            <person name="Submissions S."/>
        </authorList>
    </citation>
    <scope>NUCLEOTIDE SEQUENCE [LARGE SCALE GENOMIC DNA]</scope>
    <source>
        <strain evidence="3">DSM 45843</strain>
    </source>
</reference>
<accession>A0A1H0UU16</accession>
<evidence type="ECO:0000313" key="3">
    <source>
        <dbReference type="Proteomes" id="UP000199088"/>
    </source>
</evidence>
<keyword evidence="3" id="KW-1185">Reference proteome</keyword>
<feature type="transmembrane region" description="Helical" evidence="1">
    <location>
        <begin position="12"/>
        <end position="31"/>
    </location>
</feature>
<sequence length="295" mass="33347">MDTARQFLRYSIPGSLFLLLFLSMQLAWHVFRGQPVRTALAPLSGGFVLAVLGASIPIGFVLYQLYFGRYSPWVGFRYLKHVRWPRQDRGAVVLASLTCGQRVRLAHDTGARIDHRDATKSGTSRFLFAFRPLDIDEAWVGRDCDGSGFDHPMCTDVQPYDRPNPPDPSWRLDPYEAFEKRWRGNWDAVMTALEIHSADPRAVTLKREYVCLSDIYHSLGVTRLSLNLGGIAWLVYNIAVNGPSIHDHWWPFVWTAATTLTVVVATNWYLSAARINTQESMLRRLGAGLRAVLPG</sequence>
<dbReference type="EMBL" id="FNIR01000023">
    <property type="protein sequence ID" value="SDP69256.1"/>
    <property type="molecule type" value="Genomic_DNA"/>
</dbReference>
<keyword evidence="1" id="KW-1133">Transmembrane helix</keyword>
<gene>
    <name evidence="2" type="ORF">SAMN05660199_04623</name>
</gene>
<organism evidence="2 3">
    <name type="scientific">Klenkia soli</name>
    <dbReference type="NCBI Taxonomy" id="1052260"/>
    <lineage>
        <taxon>Bacteria</taxon>
        <taxon>Bacillati</taxon>
        <taxon>Actinomycetota</taxon>
        <taxon>Actinomycetes</taxon>
        <taxon>Geodermatophilales</taxon>
        <taxon>Geodermatophilaceae</taxon>
        <taxon>Klenkia</taxon>
    </lineage>
</organism>
<feature type="transmembrane region" description="Helical" evidence="1">
    <location>
        <begin position="215"/>
        <end position="236"/>
    </location>
</feature>
<protein>
    <submittedName>
        <fullName evidence="2">Uncharacterized protein</fullName>
    </submittedName>
</protein>
<dbReference type="Proteomes" id="UP000199088">
    <property type="component" value="Unassembled WGS sequence"/>
</dbReference>
<evidence type="ECO:0000256" key="1">
    <source>
        <dbReference type="SAM" id="Phobius"/>
    </source>
</evidence>
<dbReference type="STRING" id="1052260.SAMN05660199_04623"/>
<dbReference type="AlphaFoldDB" id="A0A1H0UU16"/>
<feature type="transmembrane region" description="Helical" evidence="1">
    <location>
        <begin position="248"/>
        <end position="270"/>
    </location>
</feature>
<dbReference type="OrthoDB" id="3820382at2"/>
<keyword evidence="1" id="KW-0472">Membrane</keyword>